<dbReference type="GO" id="GO:0043709">
    <property type="term" value="P:cell adhesion involved in single-species biofilm formation"/>
    <property type="evidence" value="ECO:0007669"/>
    <property type="project" value="TreeGrafter"/>
</dbReference>
<evidence type="ECO:0000259" key="2">
    <source>
        <dbReference type="Pfam" id="PF00419"/>
    </source>
</evidence>
<dbReference type="AlphaFoldDB" id="A0A1T0B3G7"/>
<evidence type="ECO:0000313" key="4">
    <source>
        <dbReference type="Proteomes" id="UP000190023"/>
    </source>
</evidence>
<dbReference type="GO" id="GO:0009289">
    <property type="term" value="C:pilus"/>
    <property type="evidence" value="ECO:0007669"/>
    <property type="project" value="InterPro"/>
</dbReference>
<evidence type="ECO:0000313" key="3">
    <source>
        <dbReference type="EMBL" id="OOS04301.1"/>
    </source>
</evidence>
<keyword evidence="1" id="KW-0732">Signal</keyword>
<dbReference type="SUPFAM" id="SSF49401">
    <property type="entry name" value="Bacterial adhesins"/>
    <property type="match status" value="1"/>
</dbReference>
<dbReference type="PANTHER" id="PTHR33420:SF10">
    <property type="entry name" value="FIMBRIAE MAJOR SUBUNIT"/>
    <property type="match status" value="1"/>
</dbReference>
<dbReference type="InterPro" id="IPR008966">
    <property type="entry name" value="Adhesion_dom_sf"/>
</dbReference>
<protein>
    <recommendedName>
        <fullName evidence="2">Fimbrial-type adhesion domain-containing protein</fullName>
    </recommendedName>
</protein>
<feature type="signal peptide" evidence="1">
    <location>
        <begin position="1"/>
        <end position="22"/>
    </location>
</feature>
<dbReference type="InterPro" id="IPR050263">
    <property type="entry name" value="Bact_Fimbrial_Adh_Pro"/>
</dbReference>
<sequence>MKKLGLLATAISAAVFASSVQATGTAAQAGTINITGKVVNNTCSVTSGAATKNVKLPTVSSSQFTAEDQIVAKTQFQIGLENCLVASANNGQTVRLFFSPANVAAFNQAKGILNNTYTPGTGTAARNVGVAILTKNSELIPVGKDIDQYTQTGDKETLVQGMMFLDYFAAYYSLSTSVTPGEVQASVTYSLAYD</sequence>
<organism evidence="3 4">
    <name type="scientific">[Haemophilus] felis</name>
    <dbReference type="NCBI Taxonomy" id="123822"/>
    <lineage>
        <taxon>Bacteria</taxon>
        <taxon>Pseudomonadati</taxon>
        <taxon>Pseudomonadota</taxon>
        <taxon>Gammaproteobacteria</taxon>
        <taxon>Pasteurellales</taxon>
        <taxon>Pasteurellaceae</taxon>
    </lineage>
</organism>
<proteinExistence type="predicted"/>
<dbReference type="InterPro" id="IPR000259">
    <property type="entry name" value="Adhesion_dom_fimbrial"/>
</dbReference>
<keyword evidence="4" id="KW-1185">Reference proteome</keyword>
<dbReference type="Proteomes" id="UP000190023">
    <property type="component" value="Unassembled WGS sequence"/>
</dbReference>
<dbReference type="STRING" id="123822.B0188_05065"/>
<dbReference type="Gene3D" id="2.60.40.1090">
    <property type="entry name" value="Fimbrial-type adhesion domain"/>
    <property type="match status" value="1"/>
</dbReference>
<feature type="chain" id="PRO_5012164964" description="Fimbrial-type adhesion domain-containing protein" evidence="1">
    <location>
        <begin position="23"/>
        <end position="194"/>
    </location>
</feature>
<reference evidence="3 4" key="1">
    <citation type="submission" date="2017-02" db="EMBL/GenBank/DDBJ databases">
        <title>Draft genome sequence of Haemophilus felis CCUG 31170 type strain.</title>
        <authorList>
            <person name="Engstrom-Jakobsson H."/>
            <person name="Salva-Serra F."/>
            <person name="Thorell K."/>
            <person name="Gonzales-Siles L."/>
            <person name="Karlsson R."/>
            <person name="Boulund F."/>
            <person name="Engstrand L."/>
            <person name="Kristiansson E."/>
            <person name="Moore E."/>
        </authorList>
    </citation>
    <scope>NUCLEOTIDE SEQUENCE [LARGE SCALE GENOMIC DNA]</scope>
    <source>
        <strain evidence="3 4">CCUG 31170</strain>
    </source>
</reference>
<dbReference type="PANTHER" id="PTHR33420">
    <property type="entry name" value="FIMBRIAL SUBUNIT ELFA-RELATED"/>
    <property type="match status" value="1"/>
</dbReference>
<name>A0A1T0B3G7_9PAST</name>
<dbReference type="InterPro" id="IPR036937">
    <property type="entry name" value="Adhesion_dom_fimbrial_sf"/>
</dbReference>
<comment type="caution">
    <text evidence="3">The sequence shown here is derived from an EMBL/GenBank/DDBJ whole genome shotgun (WGS) entry which is preliminary data.</text>
</comment>
<dbReference type="Pfam" id="PF00419">
    <property type="entry name" value="Fimbrial"/>
    <property type="match status" value="1"/>
</dbReference>
<feature type="domain" description="Fimbrial-type adhesion" evidence="2">
    <location>
        <begin position="32"/>
        <end position="194"/>
    </location>
</feature>
<dbReference type="OrthoDB" id="5691086at2"/>
<evidence type="ECO:0000256" key="1">
    <source>
        <dbReference type="SAM" id="SignalP"/>
    </source>
</evidence>
<accession>A0A1T0B3G7</accession>
<dbReference type="EMBL" id="MUYB01000020">
    <property type="protein sequence ID" value="OOS04301.1"/>
    <property type="molecule type" value="Genomic_DNA"/>
</dbReference>
<gene>
    <name evidence="3" type="ORF">B0188_05065</name>
</gene>